<dbReference type="SUPFAM" id="SSF46894">
    <property type="entry name" value="C-terminal effector domain of the bipartite response regulators"/>
    <property type="match status" value="1"/>
</dbReference>
<dbReference type="RefSeq" id="WP_173081591.1">
    <property type="nucleotide sequence ID" value="NZ_BLTE01000002.1"/>
</dbReference>
<evidence type="ECO:0000259" key="3">
    <source>
        <dbReference type="PROSITE" id="PS50043"/>
    </source>
</evidence>
<dbReference type="PANTHER" id="PTHR43214:SF42">
    <property type="entry name" value="TRANSCRIPTIONAL REGULATORY PROTEIN DESR"/>
    <property type="match status" value="1"/>
</dbReference>
<organism evidence="5 6">
    <name type="scientific">Fundidesulfovibrio magnetotacticus</name>
    <dbReference type="NCBI Taxonomy" id="2730080"/>
    <lineage>
        <taxon>Bacteria</taxon>
        <taxon>Pseudomonadati</taxon>
        <taxon>Thermodesulfobacteriota</taxon>
        <taxon>Desulfovibrionia</taxon>
        <taxon>Desulfovibrionales</taxon>
        <taxon>Desulfovibrionaceae</taxon>
        <taxon>Fundidesulfovibrio</taxon>
    </lineage>
</organism>
<evidence type="ECO:0000259" key="4">
    <source>
        <dbReference type="PROSITE" id="PS50110"/>
    </source>
</evidence>
<reference evidence="5 6" key="2">
    <citation type="submission" date="2020-05" db="EMBL/GenBank/DDBJ databases">
        <title>Draft genome sequence of Desulfovibrio sp. strainFSS-1.</title>
        <authorList>
            <person name="Shimoshige H."/>
            <person name="Kobayashi H."/>
            <person name="Maekawa T."/>
        </authorList>
    </citation>
    <scope>NUCLEOTIDE SEQUENCE [LARGE SCALE GENOMIC DNA]</scope>
    <source>
        <strain evidence="5 6">SIID29052-01</strain>
    </source>
</reference>
<dbReference type="PRINTS" id="PR00038">
    <property type="entry name" value="HTHLUXR"/>
</dbReference>
<evidence type="ECO:0000256" key="2">
    <source>
        <dbReference type="PROSITE-ProRule" id="PRU00169"/>
    </source>
</evidence>
<gene>
    <name evidence="5" type="primary">hupR1_4</name>
    <name evidence="5" type="ORF">NNJEOMEG_00833</name>
</gene>
<evidence type="ECO:0000313" key="6">
    <source>
        <dbReference type="Proteomes" id="UP000494245"/>
    </source>
</evidence>
<dbReference type="GO" id="GO:0000160">
    <property type="term" value="P:phosphorelay signal transduction system"/>
    <property type="evidence" value="ECO:0007669"/>
    <property type="project" value="InterPro"/>
</dbReference>
<dbReference type="GO" id="GO:0006355">
    <property type="term" value="P:regulation of DNA-templated transcription"/>
    <property type="evidence" value="ECO:0007669"/>
    <property type="project" value="InterPro"/>
</dbReference>
<evidence type="ECO:0000256" key="1">
    <source>
        <dbReference type="ARBA" id="ARBA00023125"/>
    </source>
</evidence>
<feature type="domain" description="HTH luxR-type" evidence="3">
    <location>
        <begin position="157"/>
        <end position="224"/>
    </location>
</feature>
<evidence type="ECO:0000313" key="5">
    <source>
        <dbReference type="EMBL" id="GFK93004.1"/>
    </source>
</evidence>
<dbReference type="Pfam" id="PF00196">
    <property type="entry name" value="GerE"/>
    <property type="match status" value="1"/>
</dbReference>
<dbReference type="InterPro" id="IPR011006">
    <property type="entry name" value="CheY-like_superfamily"/>
</dbReference>
<dbReference type="InterPro" id="IPR000792">
    <property type="entry name" value="Tscrpt_reg_LuxR_C"/>
</dbReference>
<dbReference type="PROSITE" id="PS50043">
    <property type="entry name" value="HTH_LUXR_2"/>
    <property type="match status" value="1"/>
</dbReference>
<dbReference type="InterPro" id="IPR016032">
    <property type="entry name" value="Sig_transdc_resp-reg_C-effctor"/>
</dbReference>
<dbReference type="GO" id="GO:0003677">
    <property type="term" value="F:DNA binding"/>
    <property type="evidence" value="ECO:0007669"/>
    <property type="project" value="UniProtKB-KW"/>
</dbReference>
<dbReference type="CDD" id="cd17569">
    <property type="entry name" value="REC_HupR-like"/>
    <property type="match status" value="1"/>
</dbReference>
<dbReference type="Proteomes" id="UP000494245">
    <property type="component" value="Unassembled WGS sequence"/>
</dbReference>
<dbReference type="PROSITE" id="PS50110">
    <property type="entry name" value="RESPONSE_REGULATORY"/>
    <property type="match status" value="1"/>
</dbReference>
<dbReference type="CDD" id="cd06170">
    <property type="entry name" value="LuxR_C_like"/>
    <property type="match status" value="1"/>
</dbReference>
<protein>
    <submittedName>
        <fullName evidence="5">Hydrogenase transcriptional regulatory protein hupR1</fullName>
    </submittedName>
</protein>
<dbReference type="SMART" id="SM00448">
    <property type="entry name" value="REC"/>
    <property type="match status" value="1"/>
</dbReference>
<proteinExistence type="predicted"/>
<accession>A0A6V8LMV0</accession>
<keyword evidence="1" id="KW-0238">DNA-binding</keyword>
<dbReference type="InterPro" id="IPR039420">
    <property type="entry name" value="WalR-like"/>
</dbReference>
<dbReference type="SUPFAM" id="SSF52172">
    <property type="entry name" value="CheY-like"/>
    <property type="match status" value="1"/>
</dbReference>
<dbReference type="Gene3D" id="1.10.10.10">
    <property type="entry name" value="Winged helix-like DNA-binding domain superfamily/Winged helix DNA-binding domain"/>
    <property type="match status" value="1"/>
</dbReference>
<dbReference type="SMART" id="SM00421">
    <property type="entry name" value="HTH_LUXR"/>
    <property type="match status" value="1"/>
</dbReference>
<dbReference type="EMBL" id="BLTE01000002">
    <property type="protein sequence ID" value="GFK93004.1"/>
    <property type="molecule type" value="Genomic_DNA"/>
</dbReference>
<keyword evidence="2" id="KW-0597">Phosphoprotein</keyword>
<keyword evidence="6" id="KW-1185">Reference proteome</keyword>
<reference evidence="5 6" key="1">
    <citation type="submission" date="2020-04" db="EMBL/GenBank/DDBJ databases">
        <authorList>
            <consortium name="Desulfovibrio sp. FSS-1 genome sequencing consortium"/>
            <person name="Shimoshige H."/>
            <person name="Kobayashi H."/>
            <person name="Maekawa T."/>
        </authorList>
    </citation>
    <scope>NUCLEOTIDE SEQUENCE [LARGE SCALE GENOMIC DNA]</scope>
    <source>
        <strain evidence="5 6">SIID29052-01</strain>
    </source>
</reference>
<dbReference type="InterPro" id="IPR001789">
    <property type="entry name" value="Sig_transdc_resp-reg_receiver"/>
</dbReference>
<dbReference type="InterPro" id="IPR036388">
    <property type="entry name" value="WH-like_DNA-bd_sf"/>
</dbReference>
<feature type="domain" description="Response regulatory" evidence="4">
    <location>
        <begin position="4"/>
        <end position="119"/>
    </location>
</feature>
<feature type="modified residue" description="4-aspartylphosphate" evidence="2">
    <location>
        <position position="53"/>
    </location>
</feature>
<name>A0A6V8LMV0_9BACT</name>
<comment type="caution">
    <text evidence="5">The sequence shown here is derived from an EMBL/GenBank/DDBJ whole genome shotgun (WGS) entry which is preliminary data.</text>
</comment>
<dbReference type="AlphaFoldDB" id="A0A6V8LMV0"/>
<dbReference type="Gene3D" id="3.40.50.2300">
    <property type="match status" value="1"/>
</dbReference>
<dbReference type="Pfam" id="PF00072">
    <property type="entry name" value="Response_reg"/>
    <property type="match status" value="1"/>
</dbReference>
<dbReference type="PANTHER" id="PTHR43214">
    <property type="entry name" value="TWO-COMPONENT RESPONSE REGULATOR"/>
    <property type="match status" value="1"/>
</dbReference>
<sequence>MNDLVLIVDDEPHVLDALKTALRGRFSVHTALGPQEGLDRVRSGEPYAVVISDLKMPGMDGIAFLASVRELSPGATRIMLTGHGDMDAAMKAVNSGGVFRFFTKPCPTPVLVEAIREGIVRHQEHAAIQALRQERDAGQAPGGNGQDEQAFEARLLEAAGAQSLGAKELKIAAMIRDGLSTKEIALRLHLSSRTVETYRNMLRRKLDLLNRPVNMQQYLIRLSR</sequence>